<feature type="compositionally biased region" description="Low complexity" evidence="2">
    <location>
        <begin position="145"/>
        <end position="179"/>
    </location>
</feature>
<evidence type="ECO:0000256" key="1">
    <source>
        <dbReference type="ARBA" id="ARBA00022729"/>
    </source>
</evidence>
<accession>A0A917AZ85</accession>
<feature type="region of interest" description="Disordered" evidence="2">
    <location>
        <begin position="118"/>
        <end position="179"/>
    </location>
</feature>
<sequence length="278" mass="29498">MKKTAFSIAATAALTGAFATGVSADEYKVNKGDTLWSISQEKGVSVDKLKELNNLSSDLIVTNQSLKVSGEQQEQQSTYTVESGDSLYKIGQDFDVSVDNLKEWNGLSDSLIYPGDELSVSGQASSEAPQTEETSSNESSEESTEQTSTESSNEESSSSEEQSSQESQEQTDSSQDTSNDVIKEVNVEATAYTADCTGCTGVTATGIDLNANPDQKVVAVDPDVIPLGSKVYVEGYGEAIAGDTGGAIQGNKIDLYMQDRGEALDFGRQNVTIQVLAE</sequence>
<dbReference type="SUPFAM" id="SSF54106">
    <property type="entry name" value="LysM domain"/>
    <property type="match status" value="2"/>
</dbReference>
<dbReference type="InterPro" id="IPR036908">
    <property type="entry name" value="RlpA-like_sf"/>
</dbReference>
<feature type="compositionally biased region" description="Polar residues" evidence="2">
    <location>
        <begin position="120"/>
        <end position="129"/>
    </location>
</feature>
<organism evidence="5 6">
    <name type="scientific">Halobacillus andaensis</name>
    <dbReference type="NCBI Taxonomy" id="1176239"/>
    <lineage>
        <taxon>Bacteria</taxon>
        <taxon>Bacillati</taxon>
        <taxon>Bacillota</taxon>
        <taxon>Bacilli</taxon>
        <taxon>Bacillales</taxon>
        <taxon>Bacillaceae</taxon>
        <taxon>Halobacillus</taxon>
    </lineage>
</organism>
<dbReference type="AlphaFoldDB" id="A0A917AZ85"/>
<dbReference type="GO" id="GO:0004553">
    <property type="term" value="F:hydrolase activity, hydrolyzing O-glycosyl compounds"/>
    <property type="evidence" value="ECO:0007669"/>
    <property type="project" value="InterPro"/>
</dbReference>
<dbReference type="GO" id="GO:0019867">
    <property type="term" value="C:outer membrane"/>
    <property type="evidence" value="ECO:0007669"/>
    <property type="project" value="InterPro"/>
</dbReference>
<dbReference type="GO" id="GO:0009254">
    <property type="term" value="P:peptidoglycan turnover"/>
    <property type="evidence" value="ECO:0007669"/>
    <property type="project" value="InterPro"/>
</dbReference>
<keyword evidence="6" id="KW-1185">Reference proteome</keyword>
<evidence type="ECO:0000256" key="3">
    <source>
        <dbReference type="SAM" id="SignalP"/>
    </source>
</evidence>
<dbReference type="InterPro" id="IPR036779">
    <property type="entry name" value="LysM_dom_sf"/>
</dbReference>
<dbReference type="Gene3D" id="3.10.350.10">
    <property type="entry name" value="LysM domain"/>
    <property type="match status" value="2"/>
</dbReference>
<dbReference type="Pfam" id="PF01476">
    <property type="entry name" value="LysM"/>
    <property type="match status" value="2"/>
</dbReference>
<dbReference type="InterPro" id="IPR010611">
    <property type="entry name" value="3D_dom"/>
</dbReference>
<evidence type="ECO:0000256" key="2">
    <source>
        <dbReference type="SAM" id="MobiDB-lite"/>
    </source>
</evidence>
<dbReference type="InterPro" id="IPR018392">
    <property type="entry name" value="LysM"/>
</dbReference>
<dbReference type="CDD" id="cd00118">
    <property type="entry name" value="LysM"/>
    <property type="match status" value="2"/>
</dbReference>
<protein>
    <submittedName>
        <fullName evidence="5">Peptidase M23</fullName>
    </submittedName>
</protein>
<feature type="signal peptide" evidence="3">
    <location>
        <begin position="1"/>
        <end position="24"/>
    </location>
</feature>
<gene>
    <name evidence="5" type="ORF">GCM10010954_05650</name>
</gene>
<dbReference type="InterPro" id="IPR051933">
    <property type="entry name" value="Resuscitation_pf_RpfB"/>
</dbReference>
<name>A0A917AZ85_HALAA</name>
<dbReference type="SUPFAM" id="SSF50685">
    <property type="entry name" value="Barwin-like endoglucanases"/>
    <property type="match status" value="1"/>
</dbReference>
<dbReference type="PANTHER" id="PTHR39160:SF6">
    <property type="entry name" value="CELL WALL-BINDING PROTEIN YOCH"/>
    <property type="match status" value="1"/>
</dbReference>
<reference evidence="5" key="2">
    <citation type="submission" date="2020-09" db="EMBL/GenBank/DDBJ databases">
        <authorList>
            <person name="Sun Q."/>
            <person name="Zhou Y."/>
        </authorList>
    </citation>
    <scope>NUCLEOTIDE SEQUENCE</scope>
    <source>
        <strain evidence="5">CGMCC 1.12153</strain>
    </source>
</reference>
<feature type="chain" id="PRO_5037047356" evidence="3">
    <location>
        <begin position="25"/>
        <end position="278"/>
    </location>
</feature>
<dbReference type="Proteomes" id="UP000660110">
    <property type="component" value="Unassembled WGS sequence"/>
</dbReference>
<feature type="domain" description="LysM" evidence="4">
    <location>
        <begin position="25"/>
        <end position="68"/>
    </location>
</feature>
<dbReference type="RefSeq" id="WP_188375940.1">
    <property type="nucleotide sequence ID" value="NZ_BMEL01000001.1"/>
</dbReference>
<dbReference type="CDD" id="cd22786">
    <property type="entry name" value="DPBB_YuiC-like"/>
    <property type="match status" value="1"/>
</dbReference>
<dbReference type="Pfam" id="PF06725">
    <property type="entry name" value="3D"/>
    <property type="match status" value="1"/>
</dbReference>
<dbReference type="PROSITE" id="PS51782">
    <property type="entry name" value="LYSM"/>
    <property type="match status" value="2"/>
</dbReference>
<evidence type="ECO:0000313" key="6">
    <source>
        <dbReference type="Proteomes" id="UP000660110"/>
    </source>
</evidence>
<dbReference type="SMART" id="SM00257">
    <property type="entry name" value="LysM"/>
    <property type="match status" value="2"/>
</dbReference>
<comment type="caution">
    <text evidence="5">The sequence shown here is derived from an EMBL/GenBank/DDBJ whole genome shotgun (WGS) entry which is preliminary data.</text>
</comment>
<dbReference type="EMBL" id="BMEL01000001">
    <property type="protein sequence ID" value="GGF10007.1"/>
    <property type="molecule type" value="Genomic_DNA"/>
</dbReference>
<keyword evidence="1 3" id="KW-0732">Signal</keyword>
<reference evidence="5" key="1">
    <citation type="journal article" date="2014" name="Int. J. Syst. Evol. Microbiol.">
        <title>Complete genome sequence of Corynebacterium casei LMG S-19264T (=DSM 44701T), isolated from a smear-ripened cheese.</title>
        <authorList>
            <consortium name="US DOE Joint Genome Institute (JGI-PGF)"/>
            <person name="Walter F."/>
            <person name="Albersmeier A."/>
            <person name="Kalinowski J."/>
            <person name="Ruckert C."/>
        </authorList>
    </citation>
    <scope>NUCLEOTIDE SEQUENCE</scope>
    <source>
        <strain evidence="5">CGMCC 1.12153</strain>
    </source>
</reference>
<evidence type="ECO:0000259" key="4">
    <source>
        <dbReference type="PROSITE" id="PS51782"/>
    </source>
</evidence>
<dbReference type="PANTHER" id="PTHR39160">
    <property type="entry name" value="CELL WALL-BINDING PROTEIN YOCH"/>
    <property type="match status" value="1"/>
</dbReference>
<dbReference type="Gene3D" id="2.40.40.10">
    <property type="entry name" value="RlpA-like domain"/>
    <property type="match status" value="1"/>
</dbReference>
<evidence type="ECO:0000313" key="5">
    <source>
        <dbReference type="EMBL" id="GGF10007.1"/>
    </source>
</evidence>
<feature type="domain" description="LysM" evidence="4">
    <location>
        <begin position="77"/>
        <end position="120"/>
    </location>
</feature>
<proteinExistence type="predicted"/>